<feature type="domain" description="EMC1 first beta-propeller" evidence="2">
    <location>
        <begin position="3"/>
        <end position="247"/>
    </location>
</feature>
<protein>
    <recommendedName>
        <fullName evidence="2">EMC1 first beta-propeller domain-containing protein</fullName>
    </recommendedName>
</protein>
<comment type="caution">
    <text evidence="3">The sequence shown here is derived from an EMBL/GenBank/DDBJ whole genome shotgun (WGS) entry which is preliminary data.</text>
</comment>
<dbReference type="Gene3D" id="2.130.10.10">
    <property type="entry name" value="YVTN repeat-like/Quinoprotein amine dehydrogenase"/>
    <property type="match status" value="1"/>
</dbReference>
<name>A0A9D4JXJ8_DREPO</name>
<feature type="domain" description="EMC1 first beta-propeller" evidence="2">
    <location>
        <begin position="439"/>
        <end position="727"/>
    </location>
</feature>
<dbReference type="GO" id="GO:0034975">
    <property type="term" value="P:protein folding in endoplasmic reticulum"/>
    <property type="evidence" value="ECO:0007669"/>
    <property type="project" value="TreeGrafter"/>
</dbReference>
<dbReference type="AlphaFoldDB" id="A0A9D4JXJ8"/>
<reference evidence="3" key="1">
    <citation type="journal article" date="2019" name="bioRxiv">
        <title>The Genome of the Zebra Mussel, Dreissena polymorpha: A Resource for Invasive Species Research.</title>
        <authorList>
            <person name="McCartney M.A."/>
            <person name="Auch B."/>
            <person name="Kono T."/>
            <person name="Mallez S."/>
            <person name="Zhang Y."/>
            <person name="Obille A."/>
            <person name="Becker A."/>
            <person name="Abrahante J.E."/>
            <person name="Garbe J."/>
            <person name="Badalamenti J.P."/>
            <person name="Herman A."/>
            <person name="Mangelson H."/>
            <person name="Liachko I."/>
            <person name="Sullivan S."/>
            <person name="Sone E.D."/>
            <person name="Koren S."/>
            <person name="Silverstein K.A.T."/>
            <person name="Beckman K.B."/>
            <person name="Gohl D.M."/>
        </authorList>
    </citation>
    <scope>NUCLEOTIDE SEQUENCE</scope>
    <source>
        <strain evidence="3">Duluth1</strain>
        <tissue evidence="3">Whole animal</tissue>
    </source>
</reference>
<dbReference type="InterPro" id="IPR026895">
    <property type="entry name" value="EMC1"/>
</dbReference>
<evidence type="ECO:0000256" key="1">
    <source>
        <dbReference type="SAM" id="MobiDB-lite"/>
    </source>
</evidence>
<dbReference type="InterPro" id="IPR011047">
    <property type="entry name" value="Quinoprotein_ADH-like_sf"/>
</dbReference>
<organism evidence="3 4">
    <name type="scientific">Dreissena polymorpha</name>
    <name type="common">Zebra mussel</name>
    <name type="synonym">Mytilus polymorpha</name>
    <dbReference type="NCBI Taxonomy" id="45954"/>
    <lineage>
        <taxon>Eukaryota</taxon>
        <taxon>Metazoa</taxon>
        <taxon>Spiralia</taxon>
        <taxon>Lophotrochozoa</taxon>
        <taxon>Mollusca</taxon>
        <taxon>Bivalvia</taxon>
        <taxon>Autobranchia</taxon>
        <taxon>Heteroconchia</taxon>
        <taxon>Euheterodonta</taxon>
        <taxon>Imparidentia</taxon>
        <taxon>Neoheterodontei</taxon>
        <taxon>Myida</taxon>
        <taxon>Dreissenoidea</taxon>
        <taxon>Dreissenidae</taxon>
        <taxon>Dreissena</taxon>
    </lineage>
</organism>
<dbReference type="PANTHER" id="PTHR21573">
    <property type="entry name" value="ER MEMBRANE PROTEIN COMPLEX SUBUNIT 1"/>
    <property type="match status" value="1"/>
</dbReference>
<dbReference type="Proteomes" id="UP000828390">
    <property type="component" value="Unassembled WGS sequence"/>
</dbReference>
<evidence type="ECO:0000313" key="4">
    <source>
        <dbReference type="Proteomes" id="UP000828390"/>
    </source>
</evidence>
<reference evidence="3" key="2">
    <citation type="submission" date="2020-11" db="EMBL/GenBank/DDBJ databases">
        <authorList>
            <person name="McCartney M.A."/>
            <person name="Auch B."/>
            <person name="Kono T."/>
            <person name="Mallez S."/>
            <person name="Becker A."/>
            <person name="Gohl D.M."/>
            <person name="Silverstein K.A.T."/>
            <person name="Koren S."/>
            <person name="Bechman K.B."/>
            <person name="Herman A."/>
            <person name="Abrahante J.E."/>
            <person name="Garbe J."/>
        </authorList>
    </citation>
    <scope>NUCLEOTIDE SEQUENCE</scope>
    <source>
        <strain evidence="3">Duluth1</strain>
        <tissue evidence="3">Whole animal</tissue>
    </source>
</reference>
<dbReference type="SUPFAM" id="SSF50998">
    <property type="entry name" value="Quinoprotein alcohol dehydrogenase-like"/>
    <property type="match status" value="1"/>
</dbReference>
<evidence type="ECO:0000313" key="3">
    <source>
        <dbReference type="EMBL" id="KAH3823998.1"/>
    </source>
</evidence>
<gene>
    <name evidence="3" type="ORF">DPMN_125826</name>
</gene>
<dbReference type="InterPro" id="IPR058545">
    <property type="entry name" value="Beta-prop_EMC1_1st"/>
</dbReference>
<dbReference type="InterPro" id="IPR015943">
    <property type="entry name" value="WD40/YVTN_repeat-like_dom_sf"/>
</dbReference>
<proteinExistence type="predicted"/>
<sequence>MFLYEDQVGKFDWRKQYVGQVRKLYWETERSATGGKRLYVCTDRSVIAAINTSDGDLAWRKVFEEGRRGDVDDLVYTGTSLLSVLAGTRLQAWNPAAGSLVWETAMEGDITHVGKVGYIAEPSGPGIAVGLSSTHLYGANMRDGSVLWNVELPNSDVVKYDILQVVDSVMYVIGRTSGTEVKVISVDKEGATVSSRSVLAGFLRRDTRCSVVEQMYLMCVCPASESLQVLSLQHGSVFTATSIQVSLYKCSAFSMALCSLQPPYSLQHGSVFTATSIQHGSVFTAISIQHGSVFTATSIQHGSVFTATSIQHGSVFTATSIQSSAWLCVHCNLHTDESLQVLSLQHGSVFTATSIQPSAWLCVHCNLHTGESLQALSLQHGSVFTATSIQSSAWLCVHCNLHTASIQHGSVFTATSIQHGSVFTATSIQHGSVFTATSIQHGSSLQVLSLQHGSVFTATSIQHGSCLAFSMTVITAISIQHGSVFTATSIQHGSVFTATSIQHDCDHCNLHTGESLQVLSLQHGSVFTATSIQHGSVFTATSIQHSSVFTATSIQHGSVFTATFIQHGFVFTATSLRHGSVFTATSIQDLGVREGPVKVLESTPAGTVLLAPGRSVVLVSVAANNKVTVKKHLPKALVATAVQLEDKWYLMYLQASSNEELKVGGIELETGSTLSELSHTFHYPRHSGQPELMSVILARKKDGKLGYRMAVLSQDFSLQLIHKTARLFLEKKRGIVIASSSCKVAWRREESLAYTYAVELLDLPVSENQAKFEEEFGSHADNVVTMFMKRVKTQVSQLQTFLLEHLHRLQGVKQTSGVIAEEEEEDEEDLLRDEFSLHKMMVMITEPGKIIGMRSQNGHIVWQHLVPDLAPFDTLGSKRFLLFVQRTTAHFPHQPQCVVLGKNRVSGRGQLFAFNPITGEPVSGMPGEGEHLPYSVRQAFLLGVWDEHFMKPLVMMDHSNMQACWDFYETRPPPHHAGISRRPDPPCAPSKHAGISSRPDPASSMLGFLLDQMPHVYPASMLGFLRDQTPHVYMYQADTDNSMLYGYRLATSGATVLDNNQRLNMKITNIVGKPANVKERWVNLGRVLGDRTVLYKYLNPNGEEPATQQLKVTGHMLFHGHHRKAVGPIHVVHSENWVVVGP</sequence>
<dbReference type="Pfam" id="PF25293">
    <property type="entry name" value="Beta-prop_EMC1_N"/>
    <property type="match status" value="2"/>
</dbReference>
<dbReference type="PANTHER" id="PTHR21573:SF0">
    <property type="entry name" value="ER MEMBRANE PROTEIN COMPLEX SUBUNIT 1"/>
    <property type="match status" value="1"/>
</dbReference>
<evidence type="ECO:0000259" key="2">
    <source>
        <dbReference type="Pfam" id="PF25293"/>
    </source>
</evidence>
<dbReference type="GO" id="GO:0072546">
    <property type="term" value="C:EMC complex"/>
    <property type="evidence" value="ECO:0007669"/>
    <property type="project" value="InterPro"/>
</dbReference>
<accession>A0A9D4JXJ8</accession>
<feature type="region of interest" description="Disordered" evidence="1">
    <location>
        <begin position="975"/>
        <end position="999"/>
    </location>
</feature>
<keyword evidence="4" id="KW-1185">Reference proteome</keyword>
<dbReference type="EMBL" id="JAIWYP010000005">
    <property type="protein sequence ID" value="KAH3823998.1"/>
    <property type="molecule type" value="Genomic_DNA"/>
</dbReference>